<gene>
    <name evidence="2" type="ORF">EYF80_063306</name>
</gene>
<proteinExistence type="predicted"/>
<reference evidence="2 3" key="1">
    <citation type="submission" date="2019-03" db="EMBL/GenBank/DDBJ databases">
        <title>First draft genome of Liparis tanakae, snailfish: a comprehensive survey of snailfish specific genes.</title>
        <authorList>
            <person name="Kim W."/>
            <person name="Song I."/>
            <person name="Jeong J.-H."/>
            <person name="Kim D."/>
            <person name="Kim S."/>
            <person name="Ryu S."/>
            <person name="Song J.Y."/>
            <person name="Lee S.K."/>
        </authorList>
    </citation>
    <scope>NUCLEOTIDE SEQUENCE [LARGE SCALE GENOMIC DNA]</scope>
    <source>
        <tissue evidence="2">Muscle</tissue>
    </source>
</reference>
<evidence type="ECO:0000313" key="3">
    <source>
        <dbReference type="Proteomes" id="UP000314294"/>
    </source>
</evidence>
<organism evidence="2 3">
    <name type="scientific">Liparis tanakae</name>
    <name type="common">Tanaka's snailfish</name>
    <dbReference type="NCBI Taxonomy" id="230148"/>
    <lineage>
        <taxon>Eukaryota</taxon>
        <taxon>Metazoa</taxon>
        <taxon>Chordata</taxon>
        <taxon>Craniata</taxon>
        <taxon>Vertebrata</taxon>
        <taxon>Euteleostomi</taxon>
        <taxon>Actinopterygii</taxon>
        <taxon>Neopterygii</taxon>
        <taxon>Teleostei</taxon>
        <taxon>Neoteleostei</taxon>
        <taxon>Acanthomorphata</taxon>
        <taxon>Eupercaria</taxon>
        <taxon>Perciformes</taxon>
        <taxon>Cottioidei</taxon>
        <taxon>Cottales</taxon>
        <taxon>Liparidae</taxon>
        <taxon>Liparis</taxon>
    </lineage>
</organism>
<comment type="caution">
    <text evidence="2">The sequence shown here is derived from an EMBL/GenBank/DDBJ whole genome shotgun (WGS) entry which is preliminary data.</text>
</comment>
<protein>
    <submittedName>
        <fullName evidence="2">Uncharacterized protein</fullName>
    </submittedName>
</protein>
<feature type="compositionally biased region" description="Polar residues" evidence="1">
    <location>
        <begin position="1"/>
        <end position="12"/>
    </location>
</feature>
<dbReference type="AlphaFoldDB" id="A0A4Z2ECR4"/>
<name>A0A4Z2ECR4_9TELE</name>
<keyword evidence="3" id="KW-1185">Reference proteome</keyword>
<dbReference type="Proteomes" id="UP000314294">
    <property type="component" value="Unassembled WGS sequence"/>
</dbReference>
<dbReference type="EMBL" id="SRLO01009992">
    <property type="protein sequence ID" value="TNN26558.1"/>
    <property type="molecule type" value="Genomic_DNA"/>
</dbReference>
<sequence length="98" mass="10720">MKELSGRSSNRTEGGAPTEQRAELQPNRGRSSNRTEGGAPTEQWVEFNPNRGRSSNRTEGGAPTEQKASGRSSNRRLLFFVKGPSVFSVFLLRGHEGS</sequence>
<accession>A0A4Z2ECR4</accession>
<evidence type="ECO:0000256" key="1">
    <source>
        <dbReference type="SAM" id="MobiDB-lite"/>
    </source>
</evidence>
<evidence type="ECO:0000313" key="2">
    <source>
        <dbReference type="EMBL" id="TNN26558.1"/>
    </source>
</evidence>
<feature type="region of interest" description="Disordered" evidence="1">
    <location>
        <begin position="1"/>
        <end position="75"/>
    </location>
</feature>